<feature type="domain" description="Cyclic nucleotide-binding" evidence="1">
    <location>
        <begin position="7"/>
        <end position="123"/>
    </location>
</feature>
<dbReference type="PANTHER" id="PTHR24567:SF74">
    <property type="entry name" value="HTH-TYPE TRANSCRIPTIONAL REGULATOR ARCR"/>
    <property type="match status" value="1"/>
</dbReference>
<comment type="caution">
    <text evidence="2">The sequence shown here is derived from an EMBL/GenBank/DDBJ whole genome shotgun (WGS) entry which is preliminary data.</text>
</comment>
<dbReference type="PROSITE" id="PS50042">
    <property type="entry name" value="CNMP_BINDING_3"/>
    <property type="match status" value="1"/>
</dbReference>
<gene>
    <name evidence="2" type="ORF">IPJ48_10625</name>
</gene>
<organism evidence="2 3">
    <name type="scientific">Candidatus Propionivibrio dominans</name>
    <dbReference type="NCBI Taxonomy" id="2954373"/>
    <lineage>
        <taxon>Bacteria</taxon>
        <taxon>Pseudomonadati</taxon>
        <taxon>Pseudomonadota</taxon>
        <taxon>Betaproteobacteria</taxon>
        <taxon>Rhodocyclales</taxon>
        <taxon>Rhodocyclaceae</taxon>
        <taxon>Propionivibrio</taxon>
    </lineage>
</organism>
<dbReference type="InterPro" id="IPR014710">
    <property type="entry name" value="RmlC-like_jellyroll"/>
</dbReference>
<protein>
    <submittedName>
        <fullName evidence="2">Cyclic nucleotide-binding domain-containing protein</fullName>
    </submittedName>
</protein>
<evidence type="ECO:0000313" key="3">
    <source>
        <dbReference type="Proteomes" id="UP000886602"/>
    </source>
</evidence>
<dbReference type="SMART" id="SM00100">
    <property type="entry name" value="cNMP"/>
    <property type="match status" value="1"/>
</dbReference>
<dbReference type="InterPro" id="IPR050397">
    <property type="entry name" value="Env_Response_Regulators"/>
</dbReference>
<dbReference type="PANTHER" id="PTHR24567">
    <property type="entry name" value="CRP FAMILY TRANSCRIPTIONAL REGULATORY PROTEIN"/>
    <property type="match status" value="1"/>
</dbReference>
<dbReference type="Pfam" id="PF00027">
    <property type="entry name" value="cNMP_binding"/>
    <property type="match status" value="1"/>
</dbReference>
<evidence type="ECO:0000259" key="1">
    <source>
        <dbReference type="PROSITE" id="PS50042"/>
    </source>
</evidence>
<dbReference type="AlphaFoldDB" id="A0A9D7FD65"/>
<dbReference type="Gene3D" id="2.60.120.10">
    <property type="entry name" value="Jelly Rolls"/>
    <property type="match status" value="1"/>
</dbReference>
<dbReference type="GO" id="GO:0003700">
    <property type="term" value="F:DNA-binding transcription factor activity"/>
    <property type="evidence" value="ECO:0007669"/>
    <property type="project" value="TreeGrafter"/>
</dbReference>
<accession>A0A9D7FD65</accession>
<dbReference type="Proteomes" id="UP000886602">
    <property type="component" value="Unassembled WGS sequence"/>
</dbReference>
<evidence type="ECO:0000313" key="2">
    <source>
        <dbReference type="EMBL" id="MBK7423507.1"/>
    </source>
</evidence>
<dbReference type="InterPro" id="IPR000595">
    <property type="entry name" value="cNMP-bd_dom"/>
</dbReference>
<dbReference type="CDD" id="cd00038">
    <property type="entry name" value="CAP_ED"/>
    <property type="match status" value="1"/>
</dbReference>
<dbReference type="EMBL" id="JADJNC010000015">
    <property type="protein sequence ID" value="MBK7423507.1"/>
    <property type="molecule type" value="Genomic_DNA"/>
</dbReference>
<dbReference type="InterPro" id="IPR018490">
    <property type="entry name" value="cNMP-bd_dom_sf"/>
</dbReference>
<reference evidence="2" key="1">
    <citation type="submission" date="2020-10" db="EMBL/GenBank/DDBJ databases">
        <title>Connecting structure to function with the recovery of over 1000 high-quality activated sludge metagenome-assembled genomes encoding full-length rRNA genes using long-read sequencing.</title>
        <authorList>
            <person name="Singleton C.M."/>
            <person name="Petriglieri F."/>
            <person name="Kristensen J.M."/>
            <person name="Kirkegaard R.H."/>
            <person name="Michaelsen T.Y."/>
            <person name="Andersen M.H."/>
            <person name="Karst S.M."/>
            <person name="Dueholm M.S."/>
            <person name="Nielsen P.H."/>
            <person name="Albertsen M."/>
        </authorList>
    </citation>
    <scope>NUCLEOTIDE SEQUENCE</scope>
    <source>
        <strain evidence="2">EsbW_18-Q3-R4-48_MAXAC.044</strain>
    </source>
</reference>
<sequence length="176" mass="19488">MRKVLYILGQLTDQDTDWLAVVGKRVHVKSGELLVRQGEHLDQLFIVLDGELKVLAAQGQEIARVGVGDILGEMSFVDDSPTSASVQTISEVLVLAVEHRLISQRMAADAAFAARFYKSIAIFLADRMRNVLARFGYGESPDDLDEMQHGELDGHVLDTLHLAGSRFDRMLKKLIG</sequence>
<name>A0A9D7FD65_9RHOO</name>
<dbReference type="SUPFAM" id="SSF51206">
    <property type="entry name" value="cAMP-binding domain-like"/>
    <property type="match status" value="1"/>
</dbReference>
<proteinExistence type="predicted"/>
<dbReference type="GO" id="GO:0005829">
    <property type="term" value="C:cytosol"/>
    <property type="evidence" value="ECO:0007669"/>
    <property type="project" value="TreeGrafter"/>
</dbReference>